<gene>
    <name evidence="2" type="ORF">CQ12_19905</name>
</gene>
<name>A0A0R3LBX9_9BRAD</name>
<accession>A0A0R3LBX9</accession>
<keyword evidence="3" id="KW-1185">Reference proteome</keyword>
<organism evidence="2 3">
    <name type="scientific">Bradyrhizobium jicamae</name>
    <dbReference type="NCBI Taxonomy" id="280332"/>
    <lineage>
        <taxon>Bacteria</taxon>
        <taxon>Pseudomonadati</taxon>
        <taxon>Pseudomonadota</taxon>
        <taxon>Alphaproteobacteria</taxon>
        <taxon>Hyphomicrobiales</taxon>
        <taxon>Nitrobacteraceae</taxon>
        <taxon>Bradyrhizobium</taxon>
    </lineage>
</organism>
<dbReference type="EMBL" id="LLXZ01000123">
    <property type="protein sequence ID" value="KRR05388.1"/>
    <property type="molecule type" value="Genomic_DNA"/>
</dbReference>
<dbReference type="Pfam" id="PF16694">
    <property type="entry name" value="Cytochrome_P460"/>
    <property type="match status" value="1"/>
</dbReference>
<feature type="domain" description="Cytochrome P460" evidence="1">
    <location>
        <begin position="47"/>
        <end position="170"/>
    </location>
</feature>
<dbReference type="CDD" id="cd20753">
    <property type="entry name" value="cyt_P460_Mc-like"/>
    <property type="match status" value="1"/>
</dbReference>
<proteinExistence type="predicted"/>
<dbReference type="AlphaFoldDB" id="A0A0R3LBX9"/>
<reference evidence="2 3" key="1">
    <citation type="submission" date="2014-03" db="EMBL/GenBank/DDBJ databases">
        <title>Bradyrhizobium valentinum sp. nov., isolated from effective nodules of Lupinus mariae-josephae, a lupine endemic of basic-lime soils in Eastern Spain.</title>
        <authorList>
            <person name="Duran D."/>
            <person name="Rey L."/>
            <person name="Navarro A."/>
            <person name="Busquets A."/>
            <person name="Imperial J."/>
            <person name="Ruiz-Argueso T."/>
        </authorList>
    </citation>
    <scope>NUCLEOTIDE SEQUENCE [LARGE SCALE GENOMIC DNA]</scope>
    <source>
        <strain evidence="2 3">PAC68</strain>
    </source>
</reference>
<comment type="caution">
    <text evidence="2">The sequence shown here is derived from an EMBL/GenBank/DDBJ whole genome shotgun (WGS) entry which is preliminary data.</text>
</comment>
<dbReference type="InterPro" id="IPR032033">
    <property type="entry name" value="Cytochrome_P460"/>
</dbReference>
<dbReference type="Gene3D" id="3.50.70.20">
    <property type="entry name" value="Cytochrome P460"/>
    <property type="match status" value="1"/>
</dbReference>
<evidence type="ECO:0000313" key="3">
    <source>
        <dbReference type="Proteomes" id="UP000050863"/>
    </source>
</evidence>
<dbReference type="Proteomes" id="UP000050863">
    <property type="component" value="Unassembled WGS sequence"/>
</dbReference>
<evidence type="ECO:0000259" key="1">
    <source>
        <dbReference type="Pfam" id="PF16694"/>
    </source>
</evidence>
<dbReference type="InterPro" id="IPR038142">
    <property type="entry name" value="Cytochrome_P460_sp"/>
</dbReference>
<dbReference type="STRING" id="280332.CQ12_19905"/>
<sequence length="174" mass="18737">MMAVTVAVLLIVVLLVCVPYLVSIALAEGPAQGSAADASPIFGVTVPRDYKRWELIAPAEEAAPLDELRAVIGNQTAVDAYQAGQFPFPDGTILVKRAWKRKQSPEFGSATIPGAATTVQVMVKDSRKYAATGGWGFGRFVNGKPVDEAQHRTCFACHEARAKSRDYVFTRLAP</sequence>
<evidence type="ECO:0000313" key="2">
    <source>
        <dbReference type="EMBL" id="KRR05388.1"/>
    </source>
</evidence>
<protein>
    <submittedName>
        <fullName evidence="2">Cytochrome C oxidase subunit III</fullName>
    </submittedName>
</protein>